<protein>
    <submittedName>
        <fullName evidence="5">Molybdenum ABC transporter ATP-binding protein</fullName>
    </submittedName>
    <submittedName>
        <fullName evidence="6">Molybdenum transport ATP-binding protein ModC</fullName>
        <ecNumber evidence="6">3.6.3.25</ecNumber>
    </submittedName>
</protein>
<dbReference type="GO" id="GO:0016887">
    <property type="term" value="F:ATP hydrolysis activity"/>
    <property type="evidence" value="ECO:0007669"/>
    <property type="project" value="InterPro"/>
</dbReference>
<keyword evidence="2" id="KW-0547">Nucleotide-binding</keyword>
<proteinExistence type="predicted"/>
<sequence>MLHIVLSHQLQLNKIQIQINDDEPKIYAIQGPSGIGKTTILNIIAGLTQPDSAFIKIGNKTLTDTKVEQQVKIQKRNIGYLFQDYQLFPHMTVLQNLTFMTPMSQHITQLMQKLNISDLVKQYPATLSGGEAQRVALARALSTKPDLILLDEPFSSLDDLTKENSMSMVRTIFELWQIPMIFVTHSNFEAQQLADEIITIEGEKE</sequence>
<evidence type="ECO:0000256" key="1">
    <source>
        <dbReference type="ARBA" id="ARBA00022448"/>
    </source>
</evidence>
<dbReference type="AlphaFoldDB" id="A0A380C5K5"/>
<dbReference type="InterPro" id="IPR003439">
    <property type="entry name" value="ABC_transporter-like_ATP-bd"/>
</dbReference>
<dbReference type="InterPro" id="IPR027417">
    <property type="entry name" value="P-loop_NTPase"/>
</dbReference>
<dbReference type="InterPro" id="IPR003593">
    <property type="entry name" value="AAA+_ATPase"/>
</dbReference>
<dbReference type="Gene3D" id="3.40.50.300">
    <property type="entry name" value="P-loop containing nucleotide triphosphate hydrolases"/>
    <property type="match status" value="1"/>
</dbReference>
<organism evidence="6 7">
    <name type="scientific">Staphylococcus arlettae</name>
    <dbReference type="NCBI Taxonomy" id="29378"/>
    <lineage>
        <taxon>Bacteria</taxon>
        <taxon>Bacillati</taxon>
        <taxon>Bacillota</taxon>
        <taxon>Bacilli</taxon>
        <taxon>Bacillales</taxon>
        <taxon>Staphylococcaceae</taxon>
        <taxon>Staphylococcus</taxon>
    </lineage>
</organism>
<evidence type="ECO:0000259" key="4">
    <source>
        <dbReference type="PROSITE" id="PS50893"/>
    </source>
</evidence>
<dbReference type="Proteomes" id="UP000321598">
    <property type="component" value="Unassembled WGS sequence"/>
</dbReference>
<dbReference type="PROSITE" id="PS00211">
    <property type="entry name" value="ABC_TRANSPORTER_1"/>
    <property type="match status" value="1"/>
</dbReference>
<dbReference type="RefSeq" id="WP_103388501.1">
    <property type="nucleotide sequence ID" value="NZ_BKAV01000022.1"/>
</dbReference>
<name>A0A380C5K5_9STAP</name>
<dbReference type="PANTHER" id="PTHR42781:SF4">
    <property type="entry name" value="SPERMIDINE_PUTRESCINE IMPORT ATP-BINDING PROTEIN POTA"/>
    <property type="match status" value="1"/>
</dbReference>
<evidence type="ECO:0000313" key="7">
    <source>
        <dbReference type="Proteomes" id="UP000254956"/>
    </source>
</evidence>
<evidence type="ECO:0000256" key="2">
    <source>
        <dbReference type="ARBA" id="ARBA00022741"/>
    </source>
</evidence>
<dbReference type="Pfam" id="PF00005">
    <property type="entry name" value="ABC_tran"/>
    <property type="match status" value="1"/>
</dbReference>
<evidence type="ECO:0000256" key="3">
    <source>
        <dbReference type="ARBA" id="ARBA00022840"/>
    </source>
</evidence>
<dbReference type="InterPro" id="IPR017871">
    <property type="entry name" value="ABC_transporter-like_CS"/>
</dbReference>
<dbReference type="Proteomes" id="UP000254956">
    <property type="component" value="Unassembled WGS sequence"/>
</dbReference>
<keyword evidence="3 6" id="KW-0067">ATP-binding</keyword>
<reference evidence="5 8" key="2">
    <citation type="submission" date="2019-07" db="EMBL/GenBank/DDBJ databases">
        <title>Whole genome shotgun sequence of Staphylococcus arlettae NBRC 109765.</title>
        <authorList>
            <person name="Hosoyama A."/>
            <person name="Uohara A."/>
            <person name="Ohji S."/>
            <person name="Ichikawa N."/>
        </authorList>
    </citation>
    <scope>NUCLEOTIDE SEQUENCE [LARGE SCALE GENOMIC DNA]</scope>
    <source>
        <strain evidence="5 8">NBRC 109765</strain>
    </source>
</reference>
<gene>
    <name evidence="6" type="primary">modC</name>
    <name evidence="6" type="ORF">NCTC12413_00674</name>
    <name evidence="5" type="ORF">SAR03_19220</name>
</gene>
<accession>A0A380C5K5</accession>
<evidence type="ECO:0000313" key="8">
    <source>
        <dbReference type="Proteomes" id="UP000321598"/>
    </source>
</evidence>
<evidence type="ECO:0000313" key="6">
    <source>
        <dbReference type="EMBL" id="SUJ13190.1"/>
    </source>
</evidence>
<evidence type="ECO:0000313" key="5">
    <source>
        <dbReference type="EMBL" id="GEQ00885.1"/>
    </source>
</evidence>
<dbReference type="PANTHER" id="PTHR42781">
    <property type="entry name" value="SPERMIDINE/PUTRESCINE IMPORT ATP-BINDING PROTEIN POTA"/>
    <property type="match status" value="1"/>
</dbReference>
<reference evidence="6 7" key="1">
    <citation type="submission" date="2018-06" db="EMBL/GenBank/DDBJ databases">
        <authorList>
            <consortium name="Pathogen Informatics"/>
            <person name="Doyle S."/>
        </authorList>
    </citation>
    <scope>NUCLEOTIDE SEQUENCE [LARGE SCALE GENOMIC DNA]</scope>
    <source>
        <strain evidence="6 7">NCTC12413</strain>
    </source>
</reference>
<keyword evidence="8" id="KW-1185">Reference proteome</keyword>
<dbReference type="SMART" id="SM00382">
    <property type="entry name" value="AAA"/>
    <property type="match status" value="1"/>
</dbReference>
<dbReference type="OrthoDB" id="9802264at2"/>
<dbReference type="PROSITE" id="PS50893">
    <property type="entry name" value="ABC_TRANSPORTER_2"/>
    <property type="match status" value="1"/>
</dbReference>
<keyword evidence="6" id="KW-0378">Hydrolase</keyword>
<keyword evidence="1" id="KW-0813">Transport</keyword>
<feature type="domain" description="ABC transporter" evidence="4">
    <location>
        <begin position="2"/>
        <end position="204"/>
    </location>
</feature>
<dbReference type="EC" id="3.6.3.25" evidence="6"/>
<dbReference type="EMBL" id="UGZE01000001">
    <property type="protein sequence ID" value="SUJ13190.1"/>
    <property type="molecule type" value="Genomic_DNA"/>
</dbReference>
<dbReference type="SUPFAM" id="SSF52540">
    <property type="entry name" value="P-loop containing nucleoside triphosphate hydrolases"/>
    <property type="match status" value="1"/>
</dbReference>
<dbReference type="EMBL" id="BKAV01000022">
    <property type="protein sequence ID" value="GEQ00885.1"/>
    <property type="molecule type" value="Genomic_DNA"/>
</dbReference>
<dbReference type="InterPro" id="IPR050093">
    <property type="entry name" value="ABC_SmlMolc_Importer"/>
</dbReference>
<dbReference type="GO" id="GO:0005524">
    <property type="term" value="F:ATP binding"/>
    <property type="evidence" value="ECO:0007669"/>
    <property type="project" value="UniProtKB-KW"/>
</dbReference>